<feature type="compositionally biased region" description="Polar residues" evidence="1">
    <location>
        <begin position="1"/>
        <end position="16"/>
    </location>
</feature>
<feature type="compositionally biased region" description="Basic and acidic residues" evidence="1">
    <location>
        <begin position="86"/>
        <end position="98"/>
    </location>
</feature>
<feature type="region of interest" description="Disordered" evidence="1">
    <location>
        <begin position="1"/>
        <end position="25"/>
    </location>
</feature>
<reference evidence="3" key="1">
    <citation type="submission" date="2016-11" db="UniProtKB">
        <authorList>
            <consortium name="WormBaseParasite"/>
        </authorList>
    </citation>
    <scope>IDENTIFICATION</scope>
</reference>
<name>A0A1I8AW99_9BILA</name>
<dbReference type="AlphaFoldDB" id="A0A1I8AW99"/>
<keyword evidence="2" id="KW-1185">Reference proteome</keyword>
<dbReference type="Proteomes" id="UP000095287">
    <property type="component" value="Unplaced"/>
</dbReference>
<accession>A0A1I8AW99</accession>
<evidence type="ECO:0000313" key="3">
    <source>
        <dbReference type="WBParaSite" id="L893_g9854.t1"/>
    </source>
</evidence>
<evidence type="ECO:0000256" key="1">
    <source>
        <dbReference type="SAM" id="MobiDB-lite"/>
    </source>
</evidence>
<sequence>MHRGLSTSIDPRTWSRSPRAPEYEPRLPYKFTRLDGRRLVACSADRTWSSRGAPSMSGELHQMFVDVQSTKSKNAFSSCPRRRTVDKRGDSGQLTRDKPAASCSVYRLSRLIDSVAHCNRWDLKSGRRRKSTEE</sequence>
<organism evidence="2 3">
    <name type="scientific">Steinernema glaseri</name>
    <dbReference type="NCBI Taxonomy" id="37863"/>
    <lineage>
        <taxon>Eukaryota</taxon>
        <taxon>Metazoa</taxon>
        <taxon>Ecdysozoa</taxon>
        <taxon>Nematoda</taxon>
        <taxon>Chromadorea</taxon>
        <taxon>Rhabditida</taxon>
        <taxon>Tylenchina</taxon>
        <taxon>Panagrolaimomorpha</taxon>
        <taxon>Strongyloidoidea</taxon>
        <taxon>Steinernematidae</taxon>
        <taxon>Steinernema</taxon>
    </lineage>
</organism>
<feature type="region of interest" description="Disordered" evidence="1">
    <location>
        <begin position="75"/>
        <end position="98"/>
    </location>
</feature>
<evidence type="ECO:0000313" key="2">
    <source>
        <dbReference type="Proteomes" id="UP000095287"/>
    </source>
</evidence>
<protein>
    <submittedName>
        <fullName evidence="3">Uncharacterized protein</fullName>
    </submittedName>
</protein>
<proteinExistence type="predicted"/>
<dbReference type="WBParaSite" id="L893_g9854.t1">
    <property type="protein sequence ID" value="L893_g9854.t1"/>
    <property type="gene ID" value="L893_g9854"/>
</dbReference>